<dbReference type="CDD" id="cd15760">
    <property type="entry name" value="FYVE_scVPS27p_like"/>
    <property type="match status" value="1"/>
</dbReference>
<dbReference type="FunCoup" id="A0A3N4LC42">
    <property type="interactions" value="138"/>
</dbReference>
<dbReference type="Proteomes" id="UP000267821">
    <property type="component" value="Unassembled WGS sequence"/>
</dbReference>
<dbReference type="AlphaFoldDB" id="A0A3N4LC42"/>
<feature type="domain" description="FYVE-type" evidence="6">
    <location>
        <begin position="188"/>
        <end position="243"/>
    </location>
</feature>
<dbReference type="SUPFAM" id="SSF57903">
    <property type="entry name" value="FYVE/PHD zinc finger"/>
    <property type="match status" value="1"/>
</dbReference>
<name>A0A3N4LC42_9PEZI</name>
<feature type="region of interest" description="Disordered" evidence="5">
    <location>
        <begin position="1"/>
        <end position="132"/>
    </location>
</feature>
<evidence type="ECO:0000313" key="8">
    <source>
        <dbReference type="Proteomes" id="UP000267821"/>
    </source>
</evidence>
<keyword evidence="1" id="KW-0479">Metal-binding</keyword>
<dbReference type="InterPro" id="IPR013083">
    <property type="entry name" value="Znf_RING/FYVE/PHD"/>
</dbReference>
<dbReference type="InterPro" id="IPR011011">
    <property type="entry name" value="Znf_FYVE_PHD"/>
</dbReference>
<sequence>MPVFAQQRGGGGQSRYLPAATQSSTTTATINPRQSIQLYGSNSTNTSPTSTYQPSQLGNQNSNSGALNPFLSHYVPPRQLHPPKSPLYRPAVLRTTERTSRPSTSNGGTTSGHQLSPSLSSLSSEGKEGSNSLAVLGGGDMFSGVLGTTNLGAVPEWEEVVDKTVTGPPHRRHWKDDSLSSTCDSPLCAKSFTLFERRHHCRKCGQIFCAAHTSNSVRLDQDCEFHPQGGLSRTCDSCFGEYKRLVAQRRASSASMVTNSSGGSTIPSSPITSKGNKGADAFGSKTTSSYVGSVPRDWTWSTF</sequence>
<evidence type="ECO:0000256" key="1">
    <source>
        <dbReference type="ARBA" id="ARBA00022723"/>
    </source>
</evidence>
<dbReference type="InterPro" id="IPR000306">
    <property type="entry name" value="Znf_FYVE"/>
</dbReference>
<keyword evidence="8" id="KW-1185">Reference proteome</keyword>
<evidence type="ECO:0000313" key="7">
    <source>
        <dbReference type="EMBL" id="RPB20447.1"/>
    </source>
</evidence>
<evidence type="ECO:0000256" key="2">
    <source>
        <dbReference type="ARBA" id="ARBA00022771"/>
    </source>
</evidence>
<feature type="compositionally biased region" description="Low complexity" evidence="5">
    <location>
        <begin position="260"/>
        <end position="273"/>
    </location>
</feature>
<organism evidence="7 8">
    <name type="scientific">Terfezia boudieri ATCC MYA-4762</name>
    <dbReference type="NCBI Taxonomy" id="1051890"/>
    <lineage>
        <taxon>Eukaryota</taxon>
        <taxon>Fungi</taxon>
        <taxon>Dikarya</taxon>
        <taxon>Ascomycota</taxon>
        <taxon>Pezizomycotina</taxon>
        <taxon>Pezizomycetes</taxon>
        <taxon>Pezizales</taxon>
        <taxon>Pezizaceae</taxon>
        <taxon>Terfezia</taxon>
    </lineage>
</organism>
<dbReference type="PANTHER" id="PTHR23164">
    <property type="entry name" value="EARLY ENDOSOME ANTIGEN 1"/>
    <property type="match status" value="1"/>
</dbReference>
<protein>
    <submittedName>
        <fullName evidence="7">FYVE-domain-containing protein</fullName>
    </submittedName>
</protein>
<gene>
    <name evidence="7" type="ORF">L211DRAFT_858767</name>
</gene>
<keyword evidence="2 4" id="KW-0863">Zinc-finger</keyword>
<accession>A0A3N4LC42</accession>
<feature type="compositionally biased region" description="Polar residues" evidence="5">
    <location>
        <begin position="57"/>
        <end position="66"/>
    </location>
</feature>
<feature type="region of interest" description="Disordered" evidence="5">
    <location>
        <begin position="256"/>
        <end position="278"/>
    </location>
</feature>
<dbReference type="Gene3D" id="3.30.40.10">
    <property type="entry name" value="Zinc/RING finger domain, C3HC4 (zinc finger)"/>
    <property type="match status" value="1"/>
</dbReference>
<feature type="compositionally biased region" description="Polar residues" evidence="5">
    <location>
        <begin position="30"/>
        <end position="40"/>
    </location>
</feature>
<dbReference type="InterPro" id="IPR017455">
    <property type="entry name" value="Znf_FYVE-rel"/>
</dbReference>
<feature type="compositionally biased region" description="Low complexity" evidence="5">
    <location>
        <begin position="41"/>
        <end position="56"/>
    </location>
</feature>
<dbReference type="STRING" id="1051890.A0A3N4LC42"/>
<feature type="compositionally biased region" description="Low complexity" evidence="5">
    <location>
        <begin position="19"/>
        <end position="29"/>
    </location>
</feature>
<feature type="compositionally biased region" description="Low complexity" evidence="5">
    <location>
        <begin position="101"/>
        <end position="132"/>
    </location>
</feature>
<dbReference type="EMBL" id="ML121571">
    <property type="protein sequence ID" value="RPB20447.1"/>
    <property type="molecule type" value="Genomic_DNA"/>
</dbReference>
<dbReference type="PROSITE" id="PS50178">
    <property type="entry name" value="ZF_FYVE"/>
    <property type="match status" value="1"/>
</dbReference>
<dbReference type="OrthoDB" id="10018316at2759"/>
<dbReference type="InParanoid" id="A0A3N4LC42"/>
<proteinExistence type="predicted"/>
<dbReference type="SMART" id="SM00064">
    <property type="entry name" value="FYVE"/>
    <property type="match status" value="1"/>
</dbReference>
<evidence type="ECO:0000259" key="6">
    <source>
        <dbReference type="PROSITE" id="PS50178"/>
    </source>
</evidence>
<dbReference type="Pfam" id="PF01363">
    <property type="entry name" value="FYVE"/>
    <property type="match status" value="1"/>
</dbReference>
<dbReference type="PANTHER" id="PTHR23164:SF30">
    <property type="entry name" value="EARLY ENDOSOME ANTIGEN 1"/>
    <property type="match status" value="1"/>
</dbReference>
<evidence type="ECO:0000256" key="4">
    <source>
        <dbReference type="PROSITE-ProRule" id="PRU00091"/>
    </source>
</evidence>
<reference evidence="7 8" key="1">
    <citation type="journal article" date="2018" name="Nat. Ecol. Evol.">
        <title>Pezizomycetes genomes reveal the molecular basis of ectomycorrhizal truffle lifestyle.</title>
        <authorList>
            <person name="Murat C."/>
            <person name="Payen T."/>
            <person name="Noel B."/>
            <person name="Kuo A."/>
            <person name="Morin E."/>
            <person name="Chen J."/>
            <person name="Kohler A."/>
            <person name="Krizsan K."/>
            <person name="Balestrini R."/>
            <person name="Da Silva C."/>
            <person name="Montanini B."/>
            <person name="Hainaut M."/>
            <person name="Levati E."/>
            <person name="Barry K.W."/>
            <person name="Belfiori B."/>
            <person name="Cichocki N."/>
            <person name="Clum A."/>
            <person name="Dockter R.B."/>
            <person name="Fauchery L."/>
            <person name="Guy J."/>
            <person name="Iotti M."/>
            <person name="Le Tacon F."/>
            <person name="Lindquist E.A."/>
            <person name="Lipzen A."/>
            <person name="Malagnac F."/>
            <person name="Mello A."/>
            <person name="Molinier V."/>
            <person name="Miyauchi S."/>
            <person name="Poulain J."/>
            <person name="Riccioni C."/>
            <person name="Rubini A."/>
            <person name="Sitrit Y."/>
            <person name="Splivallo R."/>
            <person name="Traeger S."/>
            <person name="Wang M."/>
            <person name="Zifcakova L."/>
            <person name="Wipf D."/>
            <person name="Zambonelli A."/>
            <person name="Paolocci F."/>
            <person name="Nowrousian M."/>
            <person name="Ottonello S."/>
            <person name="Baldrian P."/>
            <person name="Spatafora J.W."/>
            <person name="Henrissat B."/>
            <person name="Nagy L.G."/>
            <person name="Aury J.M."/>
            <person name="Wincker P."/>
            <person name="Grigoriev I.V."/>
            <person name="Bonfante P."/>
            <person name="Martin F.M."/>
        </authorList>
    </citation>
    <scope>NUCLEOTIDE SEQUENCE [LARGE SCALE GENOMIC DNA]</scope>
    <source>
        <strain evidence="7 8">ATCC MYA-4762</strain>
    </source>
</reference>
<evidence type="ECO:0000256" key="3">
    <source>
        <dbReference type="ARBA" id="ARBA00022833"/>
    </source>
</evidence>
<evidence type="ECO:0000256" key="5">
    <source>
        <dbReference type="SAM" id="MobiDB-lite"/>
    </source>
</evidence>
<dbReference type="GO" id="GO:0008270">
    <property type="term" value="F:zinc ion binding"/>
    <property type="evidence" value="ECO:0007669"/>
    <property type="project" value="UniProtKB-KW"/>
</dbReference>
<keyword evidence="3" id="KW-0862">Zinc</keyword>